<dbReference type="InterPro" id="IPR006379">
    <property type="entry name" value="HAD-SF_hydro_IIB"/>
</dbReference>
<dbReference type="EMBL" id="GG697240">
    <property type="protein sequence ID" value="EET89912.1"/>
    <property type="molecule type" value="Genomic_DNA"/>
</dbReference>
<dbReference type="Pfam" id="PF08282">
    <property type="entry name" value="Hydrolase_3"/>
    <property type="match status" value="1"/>
</dbReference>
<reference evidence="1 2" key="1">
    <citation type="journal article" date="2009" name="Genome Biol.">
        <title>Community-wide analysis of microbial genome sequence signatures.</title>
        <authorList>
            <person name="Dick G.J."/>
            <person name="Andersson A.F."/>
            <person name="Baker B.J."/>
            <person name="Simmons S.L."/>
            <person name="Thomas B.C."/>
            <person name="Yelton A.P."/>
            <person name="Banfield J.F."/>
        </authorList>
    </citation>
    <scope>NUCLEOTIDE SEQUENCE [LARGE SCALE GENOMIC DNA]</scope>
    <source>
        <strain evidence="1">ARMAN-2</strain>
    </source>
</reference>
<accession>C7DH10</accession>
<dbReference type="Gene3D" id="3.40.50.1000">
    <property type="entry name" value="HAD superfamily/HAD-like"/>
    <property type="match status" value="2"/>
</dbReference>
<dbReference type="PROSITE" id="PS01228">
    <property type="entry name" value="COF_1"/>
    <property type="match status" value="1"/>
</dbReference>
<keyword evidence="2" id="KW-1185">Reference proteome</keyword>
<organism evidence="1 2">
    <name type="scientific">Candidatus Micrarchaeum acidiphilum ARMAN-2</name>
    <dbReference type="NCBI Taxonomy" id="425595"/>
    <lineage>
        <taxon>Archaea</taxon>
        <taxon>Candidatus Micrarchaeota</taxon>
        <taxon>Candidatus Micrarchaeia</taxon>
        <taxon>Candidatus Micrarchaeales</taxon>
        <taxon>Candidatus Micrarchaeaceae</taxon>
        <taxon>Candidatus Micrarchaeum</taxon>
    </lineage>
</organism>
<name>C7DH10_MICA2</name>
<dbReference type="GO" id="GO:0005829">
    <property type="term" value="C:cytosol"/>
    <property type="evidence" value="ECO:0007669"/>
    <property type="project" value="TreeGrafter"/>
</dbReference>
<dbReference type="InterPro" id="IPR036412">
    <property type="entry name" value="HAD-like_sf"/>
</dbReference>
<dbReference type="NCBIfam" id="TIGR01484">
    <property type="entry name" value="HAD-SF-IIB"/>
    <property type="match status" value="1"/>
</dbReference>
<dbReference type="PANTHER" id="PTHR10000:SF8">
    <property type="entry name" value="HAD SUPERFAMILY HYDROLASE-LIKE, TYPE 3"/>
    <property type="match status" value="1"/>
</dbReference>
<sequence>MGRSRPNMAKKTIVFIDIDGTLVNTKNKYHVSEGDAVRIRSEMNKLAKHGFLFGLNSNRSMSDMLPVYRKFGFNGPLVAENGLIAKVSRGRKAIALLGVNDLKAIRNAKLKFQRAVLSYLAGSSGRRVIWLETDTVAALKRQGRFNYPDGTLLILNTKSRVYTTSLYLKLVQHKKLVDAPGIMSGLEVHMKTLFKNKKEFTIVVSQFGNMLFYTSKVSKRTAVKWLKKTTGSCNLYAIGDEDNDYKMVNRIGKFMAVGNASQTLKKKAYAYARHKYSKGVIELLCVLSAKLPKTPWLWR</sequence>
<gene>
    <name evidence="1" type="ORF">UNLARM2_0356</name>
</gene>
<dbReference type="AlphaFoldDB" id="C7DH10"/>
<dbReference type="PANTHER" id="PTHR10000">
    <property type="entry name" value="PHOSPHOSERINE PHOSPHATASE"/>
    <property type="match status" value="1"/>
</dbReference>
<proteinExistence type="predicted"/>
<evidence type="ECO:0000313" key="2">
    <source>
        <dbReference type="Proteomes" id="UP000332487"/>
    </source>
</evidence>
<evidence type="ECO:0000313" key="1">
    <source>
        <dbReference type="EMBL" id="EET89912.1"/>
    </source>
</evidence>
<keyword evidence="1" id="KW-0378">Hydrolase</keyword>
<dbReference type="GO" id="GO:0016791">
    <property type="term" value="F:phosphatase activity"/>
    <property type="evidence" value="ECO:0007669"/>
    <property type="project" value="UniProtKB-ARBA"/>
</dbReference>
<reference evidence="1 2" key="2">
    <citation type="journal article" date="2010" name="Proc. Natl. Acad. Sci. U.S.A.">
        <title>Enigmatic, ultrasmall, uncultivated Archaea.</title>
        <authorList>
            <person name="Baker B.J."/>
            <person name="Comolli L.R."/>
            <person name="Dick G.J."/>
            <person name="Hauser L.J."/>
            <person name="Hyatt D."/>
            <person name="Dill B.D."/>
            <person name="Land M.L."/>
            <person name="Verberkmoes N.C."/>
            <person name="Hettich R.L."/>
            <person name="Banfield J.F."/>
        </authorList>
    </citation>
    <scope>NUCLEOTIDE SEQUENCE [LARGE SCALE GENOMIC DNA]</scope>
    <source>
        <strain evidence="1">ARMAN-2</strain>
    </source>
</reference>
<dbReference type="InterPro" id="IPR023214">
    <property type="entry name" value="HAD_sf"/>
</dbReference>
<dbReference type="SUPFAM" id="SSF56784">
    <property type="entry name" value="HAD-like"/>
    <property type="match status" value="1"/>
</dbReference>
<protein>
    <submittedName>
        <fullName evidence="1">Haloacid dehalogenase domain protein hydrolase type 3</fullName>
    </submittedName>
</protein>
<dbReference type="GO" id="GO:0000287">
    <property type="term" value="F:magnesium ion binding"/>
    <property type="evidence" value="ECO:0007669"/>
    <property type="project" value="TreeGrafter"/>
</dbReference>
<dbReference type="Proteomes" id="UP000332487">
    <property type="component" value="Unassembled WGS sequence"/>
</dbReference>